<evidence type="ECO:0000313" key="1">
    <source>
        <dbReference type="EMBL" id="QKV55229.1"/>
    </source>
</evidence>
<keyword evidence="1" id="KW-0614">Plasmid</keyword>
<reference evidence="1 2" key="1">
    <citation type="submission" date="2020-06" db="EMBL/GenBank/DDBJ databases">
        <title>Acidovorax antarctica sp. nov., isolated from Corinth ice sheet soil, Antarctic Fields Peninsula.</title>
        <authorList>
            <person name="Xu Q."/>
            <person name="Peng F."/>
        </authorList>
    </citation>
    <scope>NUCLEOTIDE SEQUENCE [LARGE SCALE GENOMIC DNA]</scope>
    <source>
        <strain evidence="1 2">16-35-5</strain>
        <plasmid evidence="1 2">unnamed1</plasmid>
    </source>
</reference>
<sequence length="223" mass="24498">MQAKPLPDDLLRGFRSLCVLAPHPDDEIFGCFGLIRCAQRLGLRIEVHVVTDGELCFGSLPASEEQALRAARQQESCAAAALLGYPPPTFWGLGDSQLLEQAALVERGLQNHCRADALCVAPWCDDGHPDHEVVARALRQVAAPGQCLHYPVWGLVDKARREQFFALDAVHGMALAPPERALKQQAAALFATQFSRHEAADAIVRAEFLAAFTTEHEYYLHAH</sequence>
<dbReference type="Proteomes" id="UP000509579">
    <property type="component" value="Plasmid unnamed1"/>
</dbReference>
<dbReference type="PANTHER" id="PTHR12993">
    <property type="entry name" value="N-ACETYLGLUCOSAMINYL-PHOSPHATIDYLINOSITOL DE-N-ACETYLASE-RELATED"/>
    <property type="match status" value="1"/>
</dbReference>
<dbReference type="SUPFAM" id="SSF102588">
    <property type="entry name" value="LmbE-like"/>
    <property type="match status" value="1"/>
</dbReference>
<dbReference type="PANTHER" id="PTHR12993:SF29">
    <property type="entry name" value="BLR3841 PROTEIN"/>
    <property type="match status" value="1"/>
</dbReference>
<proteinExistence type="predicted"/>
<dbReference type="KEGG" id="aant:HUK68_20020"/>
<dbReference type="EMBL" id="CP054841">
    <property type="protein sequence ID" value="QKV55229.1"/>
    <property type="molecule type" value="Genomic_DNA"/>
</dbReference>
<protein>
    <submittedName>
        <fullName evidence="1">PIG-L family deacetylase</fullName>
    </submittedName>
</protein>
<organism evidence="1 2">
    <name type="scientific">Comamonas antarctica</name>
    <dbReference type="NCBI Taxonomy" id="2743470"/>
    <lineage>
        <taxon>Bacteria</taxon>
        <taxon>Pseudomonadati</taxon>
        <taxon>Pseudomonadota</taxon>
        <taxon>Betaproteobacteria</taxon>
        <taxon>Burkholderiales</taxon>
        <taxon>Comamonadaceae</taxon>
        <taxon>Comamonas</taxon>
    </lineage>
</organism>
<evidence type="ECO:0000313" key="2">
    <source>
        <dbReference type="Proteomes" id="UP000509579"/>
    </source>
</evidence>
<gene>
    <name evidence="1" type="ORF">HUK68_20020</name>
</gene>
<dbReference type="InterPro" id="IPR024078">
    <property type="entry name" value="LmbE-like_dom_sf"/>
</dbReference>
<dbReference type="RefSeq" id="WP_175506017.1">
    <property type="nucleotide sequence ID" value="NZ_CP054841.1"/>
</dbReference>
<dbReference type="InterPro" id="IPR003737">
    <property type="entry name" value="GlcNAc_PI_deacetylase-related"/>
</dbReference>
<keyword evidence="2" id="KW-1185">Reference proteome</keyword>
<accession>A0A6N1X731</accession>
<dbReference type="AlphaFoldDB" id="A0A6N1X731"/>
<dbReference type="Pfam" id="PF02585">
    <property type="entry name" value="PIG-L"/>
    <property type="match status" value="1"/>
</dbReference>
<dbReference type="GO" id="GO:0016811">
    <property type="term" value="F:hydrolase activity, acting on carbon-nitrogen (but not peptide) bonds, in linear amides"/>
    <property type="evidence" value="ECO:0007669"/>
    <property type="project" value="TreeGrafter"/>
</dbReference>
<geneLocation type="plasmid" evidence="1 2">
    <name>unnamed1</name>
</geneLocation>
<dbReference type="Gene3D" id="3.40.50.10320">
    <property type="entry name" value="LmbE-like"/>
    <property type="match status" value="1"/>
</dbReference>
<name>A0A6N1X731_9BURK</name>